<dbReference type="eggNOG" id="ENOG50339PE">
    <property type="taxonomic scope" value="Bacteria"/>
</dbReference>
<comment type="caution">
    <text evidence="1">The sequence shown here is derived from an EMBL/GenBank/DDBJ whole genome shotgun (WGS) entry which is preliminary data.</text>
</comment>
<dbReference type="EMBL" id="AMCZ02000035">
    <property type="protein sequence ID" value="EWC39551.1"/>
    <property type="molecule type" value="Genomic_DNA"/>
</dbReference>
<dbReference type="InterPro" id="IPR036361">
    <property type="entry name" value="SAP_dom_sf"/>
</dbReference>
<dbReference type="SUPFAM" id="SSF68912">
    <property type="entry name" value="Rho N-terminal domain-like"/>
    <property type="match status" value="1"/>
</dbReference>
<organism evidence="1 2">
    <name type="scientific">Stutzerimonas stutzeri KOS6</name>
    <dbReference type="NCBI Taxonomy" id="1218352"/>
    <lineage>
        <taxon>Bacteria</taxon>
        <taxon>Pseudomonadati</taxon>
        <taxon>Pseudomonadota</taxon>
        <taxon>Gammaproteobacteria</taxon>
        <taxon>Pseudomonadales</taxon>
        <taxon>Pseudomonadaceae</taxon>
        <taxon>Stutzerimonas</taxon>
    </lineage>
</organism>
<proteinExistence type="predicted"/>
<gene>
    <name evidence="1" type="ORF">B597_019365</name>
</gene>
<accession>A0A061JJT4</accession>
<dbReference type="Gene3D" id="1.10.720.30">
    <property type="entry name" value="SAP domain"/>
    <property type="match status" value="1"/>
</dbReference>
<dbReference type="RefSeq" id="WP_003297539.1">
    <property type="nucleotide sequence ID" value="NZ_KK020676.1"/>
</dbReference>
<sequence>MSEQKIAYVEHPVTPERKAELRAQGFKIIDARFKPVDVEGEPETGGAGRKPSHGLRIDDIKAKLTEKGIAFEDGAERAELAKLLDEAPQG</sequence>
<dbReference type="HOGENOM" id="CLU_2492702_0_0_6"/>
<dbReference type="OrthoDB" id="8690400at2"/>
<evidence type="ECO:0000313" key="1">
    <source>
        <dbReference type="EMBL" id="EWC39551.1"/>
    </source>
</evidence>
<dbReference type="Proteomes" id="UP000026923">
    <property type="component" value="Unassembled WGS sequence"/>
</dbReference>
<evidence type="ECO:0008006" key="3">
    <source>
        <dbReference type="Google" id="ProtNLM"/>
    </source>
</evidence>
<name>A0A061JJT4_STUST</name>
<dbReference type="InterPro" id="IPR036269">
    <property type="entry name" value="Rho_N_sf"/>
</dbReference>
<protein>
    <recommendedName>
        <fullName evidence="3">HeH/LEM domain-containing protein</fullName>
    </recommendedName>
</protein>
<evidence type="ECO:0000313" key="2">
    <source>
        <dbReference type="Proteomes" id="UP000026923"/>
    </source>
</evidence>
<dbReference type="AlphaFoldDB" id="A0A061JJT4"/>
<reference evidence="1 2" key="1">
    <citation type="journal article" date="2013" name="Genome Announc.">
        <title>Draft Genome of the Nitrogen-Fixing Bacterium Pseudomonas stutzeri Strain KOS6 Isolated from Industrial Hydrocarbon Sludge.</title>
        <authorList>
            <person name="Grigoryeva T.V."/>
            <person name="Laikov A.V."/>
            <person name="Naumova R.P."/>
            <person name="Manolov A.I."/>
            <person name="Larin A.K."/>
            <person name="Karpova I.Y."/>
            <person name="Semashko T.A."/>
            <person name="Alexeev D.G."/>
            <person name="Kostryukova E.S."/>
            <person name="Muller R."/>
            <person name="Govorun V.M."/>
        </authorList>
    </citation>
    <scope>NUCLEOTIDE SEQUENCE [LARGE SCALE GENOMIC DNA]</scope>
    <source>
        <strain evidence="1 2">KOS6</strain>
    </source>
</reference>